<reference evidence="6 7" key="1">
    <citation type="journal article" date="2010" name="Nature">
        <title>The Ectocarpus genome and the independent evolution of multicellularity in brown algae.</title>
        <authorList>
            <person name="Cock J.M."/>
            <person name="Sterck L."/>
            <person name="Rouze P."/>
            <person name="Scornet D."/>
            <person name="Allen A.E."/>
            <person name="Amoutzias G."/>
            <person name="Anthouard V."/>
            <person name="Artiguenave F."/>
            <person name="Aury J.M."/>
            <person name="Badger J.H."/>
            <person name="Beszteri B."/>
            <person name="Billiau K."/>
            <person name="Bonnet E."/>
            <person name="Bothwell J.H."/>
            <person name="Bowler C."/>
            <person name="Boyen C."/>
            <person name="Brownlee C."/>
            <person name="Carrano C.J."/>
            <person name="Charrier B."/>
            <person name="Cho G.Y."/>
            <person name="Coelho S.M."/>
            <person name="Collen J."/>
            <person name="Corre E."/>
            <person name="Da Silva C."/>
            <person name="Delage L."/>
            <person name="Delaroque N."/>
            <person name="Dittami S.M."/>
            <person name="Doulbeau S."/>
            <person name="Elias M."/>
            <person name="Farnham G."/>
            <person name="Gachon C.M."/>
            <person name="Gschloessl B."/>
            <person name="Heesch S."/>
            <person name="Jabbari K."/>
            <person name="Jubin C."/>
            <person name="Kawai H."/>
            <person name="Kimura K."/>
            <person name="Kloareg B."/>
            <person name="Kupper F.C."/>
            <person name="Lang D."/>
            <person name="Le Bail A."/>
            <person name="Leblanc C."/>
            <person name="Lerouge P."/>
            <person name="Lohr M."/>
            <person name="Lopez P.J."/>
            <person name="Martens C."/>
            <person name="Maumus F."/>
            <person name="Michel G."/>
            <person name="Miranda-Saavedra D."/>
            <person name="Morales J."/>
            <person name="Moreau H."/>
            <person name="Motomura T."/>
            <person name="Nagasato C."/>
            <person name="Napoli C.A."/>
            <person name="Nelson D.R."/>
            <person name="Nyvall-Collen P."/>
            <person name="Peters A.F."/>
            <person name="Pommier C."/>
            <person name="Potin P."/>
            <person name="Poulain J."/>
            <person name="Quesneville H."/>
            <person name="Read B."/>
            <person name="Rensing S.A."/>
            <person name="Ritter A."/>
            <person name="Rousvoal S."/>
            <person name="Samanta M."/>
            <person name="Samson G."/>
            <person name="Schroeder D.C."/>
            <person name="Segurens B."/>
            <person name="Strittmatter M."/>
            <person name="Tonon T."/>
            <person name="Tregear J.W."/>
            <person name="Valentin K."/>
            <person name="von Dassow P."/>
            <person name="Yamagishi T."/>
            <person name="Van de Peer Y."/>
            <person name="Wincker P."/>
        </authorList>
    </citation>
    <scope>NUCLEOTIDE SEQUENCE [LARGE SCALE GENOMIC DNA]</scope>
    <source>
        <strain evidence="7">Ec32 / CCAP1310/4</strain>
    </source>
</reference>
<dbReference type="NCBIfam" id="TIGR01488">
    <property type="entry name" value="HAD-SF-IB"/>
    <property type="match status" value="1"/>
</dbReference>
<dbReference type="EC" id="2.5.1.-" evidence="6"/>
<evidence type="ECO:0000259" key="5">
    <source>
        <dbReference type="PROSITE" id="PS51006"/>
    </source>
</evidence>
<dbReference type="Proteomes" id="UP000002630">
    <property type="component" value="Linkage Group LG01"/>
</dbReference>
<gene>
    <name evidence="6" type="ORF">Esi_0000_0445</name>
</gene>
<keyword evidence="7" id="KW-1185">Reference proteome</keyword>
<feature type="active site" description="Proton acceptor" evidence="3">
    <location>
        <position position="209"/>
    </location>
</feature>
<protein>
    <submittedName>
        <fullName evidence="6">Spermidine/spermine synthase</fullName>
        <ecNumber evidence="6">2.5.1.-</ecNumber>
    </submittedName>
</protein>
<dbReference type="InterPro" id="IPR030373">
    <property type="entry name" value="PABS_CS"/>
</dbReference>
<dbReference type="InterPro" id="IPR023214">
    <property type="entry name" value="HAD_sf"/>
</dbReference>
<feature type="domain" description="PABS" evidence="5">
    <location>
        <begin position="45"/>
        <end position="289"/>
    </location>
</feature>
<dbReference type="GO" id="GO:0008295">
    <property type="term" value="P:spermidine biosynthetic process"/>
    <property type="evidence" value="ECO:0007669"/>
    <property type="project" value="TreeGrafter"/>
</dbReference>
<feature type="region of interest" description="Disordered" evidence="4">
    <location>
        <begin position="1"/>
        <end position="24"/>
    </location>
</feature>
<comment type="similarity">
    <text evidence="1">Belongs to the spermidine/spermine synthase family.</text>
</comment>
<dbReference type="SUPFAM" id="SSF53335">
    <property type="entry name" value="S-adenosyl-L-methionine-dependent methyltransferases"/>
    <property type="match status" value="1"/>
</dbReference>
<evidence type="ECO:0000256" key="3">
    <source>
        <dbReference type="PROSITE-ProRule" id="PRU00354"/>
    </source>
</evidence>
<dbReference type="Gene3D" id="3.40.50.1000">
    <property type="entry name" value="HAD superfamily/HAD-like"/>
    <property type="match status" value="1"/>
</dbReference>
<dbReference type="Pfam" id="PF01564">
    <property type="entry name" value="Spermine_synth"/>
    <property type="match status" value="1"/>
</dbReference>
<dbReference type="InterPro" id="IPR029063">
    <property type="entry name" value="SAM-dependent_MTases_sf"/>
</dbReference>
<dbReference type="EMBL" id="FN647682">
    <property type="protein sequence ID" value="CBN76674.1"/>
    <property type="molecule type" value="Genomic_DNA"/>
</dbReference>
<dbReference type="Gene3D" id="2.30.140.10">
    <property type="entry name" value="Spermidine synthase, tetramerisation domain"/>
    <property type="match status" value="1"/>
</dbReference>
<dbReference type="PROSITE" id="PS51006">
    <property type="entry name" value="PABS_2"/>
    <property type="match status" value="1"/>
</dbReference>
<evidence type="ECO:0000313" key="6">
    <source>
        <dbReference type="EMBL" id="CBN76674.1"/>
    </source>
</evidence>
<dbReference type="InParanoid" id="D8LBG5"/>
<evidence type="ECO:0000313" key="7">
    <source>
        <dbReference type="Proteomes" id="UP000002630"/>
    </source>
</evidence>
<evidence type="ECO:0000256" key="2">
    <source>
        <dbReference type="ARBA" id="ARBA00022679"/>
    </source>
</evidence>
<dbReference type="OrthoDB" id="38125at2759"/>
<dbReference type="InterPro" id="IPR030374">
    <property type="entry name" value="PABS"/>
</dbReference>
<dbReference type="InterPro" id="IPR037163">
    <property type="entry name" value="Spermidine_synt_N_sf"/>
</dbReference>
<dbReference type="PANTHER" id="PTHR11558:SF11">
    <property type="entry name" value="SPERMIDINE SYNTHASE"/>
    <property type="match status" value="1"/>
</dbReference>
<dbReference type="InterPro" id="IPR036412">
    <property type="entry name" value="HAD-like_sf"/>
</dbReference>
<evidence type="ECO:0000256" key="1">
    <source>
        <dbReference type="ARBA" id="ARBA00007867"/>
    </source>
</evidence>
<dbReference type="SUPFAM" id="SSF56784">
    <property type="entry name" value="HAD-like"/>
    <property type="match status" value="1"/>
</dbReference>
<sequence length="612" mass="66531">MVAEEEADAPTEMGASFESSADPVSTGGVCVAKSGLSPDFSMITDPWDRGVLFSVKVDEVLHDIRSKFQRVQVLETPAMGRMLVLDNALQCAERDEAGYHEYITHTALCRKGAAAGSGKRALIIGGGDGGAAREILRHDDVANVDLVDIDAEVMAASKKFIPGIWRHPTSSEDKYVPLDSDSRLTVRAEDGLAFLLDDSREGYDIIVVDASDPVGPGAALYSDEFYASLRRRLKPKGAVAVQGGSFWYLPLVFRTVFHGLKKAFPEVRALQCFTAIYPGGLWNIQLATLGDDPQDVDLEKANKLCNSHKLAFYSPQGHHAAFALPPVALQELAKPRPKLSETQADLESIMAYGEENEDTKGTPAHICDSCWEPDVRRSLSRLVSGATDKDVPLAAFDADGTLWDGDSAEIFLEWMDTSNRWSQHEDFVARYYALLASGDKKGAYGLVAQLFDGMLVSEISKLCEECFQENVEDLVISEMAELVQDLRARGWRVIIVTASPTWIVEPGARRLGLGPEDVLGIEVEVSQGKATSALRHPLPVQEGKVEALQMAFNSTRPTLAVGNSLDDGAMLGYARGFALVSNPNSAELESLARDSGWGIHRLEVESATLEVA</sequence>
<dbReference type="Gene3D" id="1.20.1440.100">
    <property type="entry name" value="SG protein - dephosphorylation function"/>
    <property type="match status" value="1"/>
</dbReference>
<organism evidence="6 7">
    <name type="scientific">Ectocarpus siliculosus</name>
    <name type="common">Brown alga</name>
    <name type="synonym">Conferva siliculosa</name>
    <dbReference type="NCBI Taxonomy" id="2880"/>
    <lineage>
        <taxon>Eukaryota</taxon>
        <taxon>Sar</taxon>
        <taxon>Stramenopiles</taxon>
        <taxon>Ochrophyta</taxon>
        <taxon>PX clade</taxon>
        <taxon>Phaeophyceae</taxon>
        <taxon>Ectocarpales</taxon>
        <taxon>Ectocarpaceae</taxon>
        <taxon>Ectocarpus</taxon>
    </lineage>
</organism>
<dbReference type="PROSITE" id="PS01330">
    <property type="entry name" value="PABS_1"/>
    <property type="match status" value="1"/>
</dbReference>
<proteinExistence type="inferred from homology"/>
<accession>D8LBG5</accession>
<dbReference type="eggNOG" id="KOG1562">
    <property type="taxonomic scope" value="Eukaryota"/>
</dbReference>
<dbReference type="Pfam" id="PF12710">
    <property type="entry name" value="HAD"/>
    <property type="match status" value="1"/>
</dbReference>
<name>D8LBG5_ECTSI</name>
<dbReference type="GO" id="GO:0004766">
    <property type="term" value="F:spermidine synthase activity"/>
    <property type="evidence" value="ECO:0007669"/>
    <property type="project" value="TreeGrafter"/>
</dbReference>
<dbReference type="Gene3D" id="3.40.50.150">
    <property type="entry name" value="Vaccinia Virus protein VP39"/>
    <property type="match status" value="1"/>
</dbReference>
<dbReference type="InterPro" id="IPR001045">
    <property type="entry name" value="Spermi_synthase"/>
</dbReference>
<evidence type="ECO:0000256" key="4">
    <source>
        <dbReference type="SAM" id="MobiDB-lite"/>
    </source>
</evidence>
<dbReference type="PANTHER" id="PTHR11558">
    <property type="entry name" value="SPERMIDINE/SPERMINE SYNTHASE"/>
    <property type="match status" value="1"/>
</dbReference>
<keyword evidence="3" id="KW-0620">Polyamine biosynthesis</keyword>
<dbReference type="GO" id="GO:0005829">
    <property type="term" value="C:cytosol"/>
    <property type="evidence" value="ECO:0007669"/>
    <property type="project" value="TreeGrafter"/>
</dbReference>
<dbReference type="STRING" id="2880.D8LBG5"/>
<dbReference type="AlphaFoldDB" id="D8LBG5"/>
<dbReference type="Pfam" id="PF17284">
    <property type="entry name" value="Spermine_synt_N"/>
    <property type="match status" value="1"/>
</dbReference>
<keyword evidence="2 3" id="KW-0808">Transferase</keyword>
<dbReference type="EMBL" id="FN649726">
    <property type="protein sequence ID" value="CBN76674.1"/>
    <property type="molecule type" value="Genomic_DNA"/>
</dbReference>
<dbReference type="InterPro" id="IPR035246">
    <property type="entry name" value="Spermidine_synt_N"/>
</dbReference>
<dbReference type="HAMAP" id="MF_00198">
    <property type="entry name" value="Spermidine_synth"/>
    <property type="match status" value="1"/>
</dbReference>